<sequence>MLVKTLESIAKNELYMGYIFGIMILGGFIRDYSALEDVYALAKKYIKDNRVLVIITSLLGGILPIPGRVALSAPLLDAIAPRDQERRSDFGVIDYLSVHHYYWWSPLEKTVVLPMAVMGVSYGTFLGYTIVPLIITLTYTWWYIFTKVPSSSVVPNLDYVREFNWRRALTGWAPLIATVILLLNTGKAGAPFFFPWFLAMSIYYSIVFKDWKWGKWLDGKFAIIATLVLALGGVVGLVKGPVMEYLNAATPGMLIPASLVAMVAAYAMGSSGKYAGMTSALVAIFGPQYLVWFLCTEYSGYLISPAHKCLMIGQQYFGTPIRKYYVVLTRLCAILIGYAALVTFVL</sequence>
<organism evidence="2 3">
    <name type="scientific">Synechococcus phage ACG-2014j</name>
    <dbReference type="NCBI Taxonomy" id="1493514"/>
    <lineage>
        <taxon>Viruses</taxon>
        <taxon>Duplodnaviria</taxon>
        <taxon>Heunggongvirae</taxon>
        <taxon>Uroviricota</taxon>
        <taxon>Caudoviricetes</taxon>
        <taxon>Pantevenvirales</taxon>
        <taxon>Kyanoviridae</taxon>
        <taxon>Potamoivirus</taxon>
        <taxon>Potamoivirus tusconj</taxon>
    </lineage>
</organism>
<dbReference type="OrthoDB" id="25792at10239"/>
<dbReference type="InterPro" id="IPR007294">
    <property type="entry name" value="DUF401"/>
</dbReference>
<gene>
    <name evidence="2" type="ORF">Syn7803US103_181</name>
</gene>
<feature type="transmembrane region" description="Helical" evidence="1">
    <location>
        <begin position="125"/>
        <end position="145"/>
    </location>
</feature>
<feature type="transmembrane region" description="Helical" evidence="1">
    <location>
        <begin position="165"/>
        <end position="183"/>
    </location>
</feature>
<feature type="transmembrane region" description="Helical" evidence="1">
    <location>
        <begin position="219"/>
        <end position="238"/>
    </location>
</feature>
<dbReference type="RefSeq" id="YP_009134163.1">
    <property type="nucleotide sequence ID" value="NC_026926.1"/>
</dbReference>
<feature type="transmembrane region" description="Helical" evidence="1">
    <location>
        <begin position="190"/>
        <end position="207"/>
    </location>
</feature>
<protein>
    <submittedName>
        <fullName evidence="2">Uncharacterized protein</fullName>
    </submittedName>
</protein>
<evidence type="ECO:0000313" key="2">
    <source>
        <dbReference type="EMBL" id="AIX24076.1"/>
    </source>
</evidence>
<evidence type="ECO:0000256" key="1">
    <source>
        <dbReference type="SAM" id="Phobius"/>
    </source>
</evidence>
<keyword evidence="1" id="KW-0472">Membrane</keyword>
<feature type="transmembrane region" description="Helical" evidence="1">
    <location>
        <begin position="12"/>
        <end position="30"/>
    </location>
</feature>
<dbReference type="KEGG" id="vg:24171359"/>
<feature type="transmembrane region" description="Helical" evidence="1">
    <location>
        <begin position="245"/>
        <end position="268"/>
    </location>
</feature>
<keyword evidence="1" id="KW-0812">Transmembrane</keyword>
<accession>A0A0E3FBC0</accession>
<reference evidence="2 3" key="1">
    <citation type="submission" date="2013-12" db="EMBL/GenBank/DDBJ databases">
        <title>Ecological redundancy of diverse viral populations within a natural community.</title>
        <authorList>
            <person name="Gregory A.C."/>
            <person name="LaButti K."/>
            <person name="Copeland A."/>
            <person name="Woyke T."/>
            <person name="Sullivan M.B."/>
        </authorList>
    </citation>
    <scope>NUCLEOTIDE SEQUENCE [LARGE SCALE GENOMIC DNA]</scope>
    <source>
        <strain evidence="2">Syn7803US103</strain>
    </source>
</reference>
<dbReference type="Proteomes" id="UP000033008">
    <property type="component" value="Segment"/>
</dbReference>
<feature type="transmembrane region" description="Helical" evidence="1">
    <location>
        <begin position="50"/>
        <end position="71"/>
    </location>
</feature>
<keyword evidence="1" id="KW-1133">Transmembrane helix</keyword>
<feature type="transmembrane region" description="Helical" evidence="1">
    <location>
        <begin position="280"/>
        <end position="303"/>
    </location>
</feature>
<dbReference type="Pfam" id="PF04165">
    <property type="entry name" value="DUF401"/>
    <property type="match status" value="1"/>
</dbReference>
<evidence type="ECO:0000313" key="3">
    <source>
        <dbReference type="Proteomes" id="UP000033008"/>
    </source>
</evidence>
<feature type="transmembrane region" description="Helical" evidence="1">
    <location>
        <begin position="324"/>
        <end position="345"/>
    </location>
</feature>
<dbReference type="EMBL" id="KJ019069">
    <property type="protein sequence ID" value="AIX24076.1"/>
    <property type="molecule type" value="Genomic_DNA"/>
</dbReference>
<dbReference type="GeneID" id="24171359"/>
<proteinExistence type="predicted"/>
<name>A0A0E3FBC0_9CAUD</name>